<name>A0A182XR55_ANOQN</name>
<accession>A0A182XR55</accession>
<evidence type="ECO:0000313" key="2">
    <source>
        <dbReference type="Proteomes" id="UP000076407"/>
    </source>
</evidence>
<proteinExistence type="predicted"/>
<protein>
    <submittedName>
        <fullName evidence="1">Uncharacterized protein</fullName>
    </submittedName>
</protein>
<dbReference type="Proteomes" id="UP000076407">
    <property type="component" value="Unassembled WGS sequence"/>
</dbReference>
<sequence>FGAFACECVERERERATGFFCVRLLSLGLLCSPVRELCVMPRAS</sequence>
<dbReference type="AlphaFoldDB" id="A0A182XR55"/>
<keyword evidence="2" id="KW-1185">Reference proteome</keyword>
<dbReference type="EnsemblMetazoa" id="AQUA014338-RA">
    <property type="protein sequence ID" value="AQUA014338-PA"/>
    <property type="gene ID" value="AQUA014338"/>
</dbReference>
<evidence type="ECO:0000313" key="1">
    <source>
        <dbReference type="EnsemblMetazoa" id="AQUA014338-PA"/>
    </source>
</evidence>
<reference evidence="1" key="1">
    <citation type="submission" date="2020-05" db="UniProtKB">
        <authorList>
            <consortium name="EnsemblMetazoa"/>
        </authorList>
    </citation>
    <scope>IDENTIFICATION</scope>
    <source>
        <strain evidence="1">SANGQUA</strain>
    </source>
</reference>
<organism evidence="1 2">
    <name type="scientific">Anopheles quadriannulatus</name>
    <name type="common">Mosquito</name>
    <dbReference type="NCBI Taxonomy" id="34691"/>
    <lineage>
        <taxon>Eukaryota</taxon>
        <taxon>Metazoa</taxon>
        <taxon>Ecdysozoa</taxon>
        <taxon>Arthropoda</taxon>
        <taxon>Hexapoda</taxon>
        <taxon>Insecta</taxon>
        <taxon>Pterygota</taxon>
        <taxon>Neoptera</taxon>
        <taxon>Endopterygota</taxon>
        <taxon>Diptera</taxon>
        <taxon>Nematocera</taxon>
        <taxon>Culicoidea</taxon>
        <taxon>Culicidae</taxon>
        <taxon>Anophelinae</taxon>
        <taxon>Anopheles</taxon>
    </lineage>
</organism>
<dbReference type="VEuPathDB" id="VectorBase:AQUA014338"/>